<dbReference type="Proteomes" id="UP001060414">
    <property type="component" value="Chromosome"/>
</dbReference>
<dbReference type="PANTHER" id="PTHR12526">
    <property type="entry name" value="GLYCOSYLTRANSFERASE"/>
    <property type="match status" value="1"/>
</dbReference>
<dbReference type="RefSeq" id="WP_260749908.1">
    <property type="nucleotide sequence ID" value="NZ_CP092109.1"/>
</dbReference>
<keyword evidence="3" id="KW-1185">Reference proteome</keyword>
<dbReference type="Pfam" id="PF00534">
    <property type="entry name" value="Glycos_transf_1"/>
    <property type="match status" value="1"/>
</dbReference>
<dbReference type="SUPFAM" id="SSF53756">
    <property type="entry name" value="UDP-Glycosyltransferase/glycogen phosphorylase"/>
    <property type="match status" value="1"/>
</dbReference>
<dbReference type="Gene3D" id="3.40.50.720">
    <property type="entry name" value="NAD(P)-binding Rossmann-like Domain"/>
    <property type="match status" value="1"/>
</dbReference>
<keyword evidence="2" id="KW-0328">Glycosyltransferase</keyword>
<dbReference type="EC" id="2.4.-.-" evidence="2"/>
<keyword evidence="2" id="KW-0808">Transferase</keyword>
<dbReference type="InterPro" id="IPR001296">
    <property type="entry name" value="Glyco_trans_1"/>
</dbReference>
<evidence type="ECO:0000259" key="1">
    <source>
        <dbReference type="Pfam" id="PF00534"/>
    </source>
</evidence>
<reference evidence="2" key="1">
    <citation type="journal article" date="2022" name="Environ. Microbiol.">
        <title>Geoalkalibacter halelectricus SAP #1 sp. nov. possessing extracellular electron transfer and mineral#reducing capabilities from a haloalkaline environment.</title>
        <authorList>
            <person name="Yadav S."/>
            <person name="Singh R."/>
            <person name="Sundharam S.S."/>
            <person name="Chaudhary S."/>
            <person name="Krishnamurthi S."/>
            <person name="Patil S.A."/>
        </authorList>
    </citation>
    <scope>NUCLEOTIDE SEQUENCE</scope>
    <source>
        <strain evidence="2">SAP-1</strain>
    </source>
</reference>
<dbReference type="Gene3D" id="3.40.50.2000">
    <property type="entry name" value="Glycogen Phosphorylase B"/>
    <property type="match status" value="2"/>
</dbReference>
<dbReference type="CDD" id="cd03811">
    <property type="entry name" value="GT4_GT28_WabH-like"/>
    <property type="match status" value="1"/>
</dbReference>
<dbReference type="EMBL" id="CP092109">
    <property type="protein sequence ID" value="UWZ81531.1"/>
    <property type="molecule type" value="Genomic_DNA"/>
</dbReference>
<accession>A0ABY5ZWG3</accession>
<sequence length="511" mass="58032">MNFSIEKNRVVLFGAGSLLSKYIRWIEDIYHVVSVIDNDNKKHGHKIEGYHVFGHEKIMELNFEKIIITSMFFEEIRNQLISFGLIKENIISVYEDTYLHSHIVNGLSIEDRFKESRSFFSSLPDAGKRQDVLIIINSLGMGGAERALVDLLDKLDHKRYRFVLLALSGKGHYAKHINKKVPMHELLTSDESINFASSVFFSLSAKDLYLNIIGRRFDTCVSFLEGWSTYLVSEADCVRKIGWIHTDYSNNHWTKYIYLSLKNEAEVYSKLDSVVFVSKSGLDAFIEVFPDYRGHKTVIPNIFNNSAITLKSKDFFSFPEGICGKKVFVAVGRLVEVKGFKRLIRAFARLARVKNDIHLVIAGEGPQRKELEALVDDLSIQNHVTLLGRVENPYPLIKHGDFFISSSLAEGHPISIGEALLLERPVIATDCSGNREILNHGEFGLLVDSSEDGLYSGMLLAVTQDEFAEEYREKALSSHKRFNAENILEKVDNLLRFRANCPPANSISHFV</sequence>
<dbReference type="PANTHER" id="PTHR12526:SF630">
    <property type="entry name" value="GLYCOSYLTRANSFERASE"/>
    <property type="match status" value="1"/>
</dbReference>
<dbReference type="GO" id="GO:0016757">
    <property type="term" value="F:glycosyltransferase activity"/>
    <property type="evidence" value="ECO:0007669"/>
    <property type="project" value="UniProtKB-KW"/>
</dbReference>
<name>A0ABY5ZWG3_9BACT</name>
<organism evidence="2 3">
    <name type="scientific">Geoalkalibacter halelectricus</name>
    <dbReference type="NCBI Taxonomy" id="2847045"/>
    <lineage>
        <taxon>Bacteria</taxon>
        <taxon>Pseudomonadati</taxon>
        <taxon>Thermodesulfobacteriota</taxon>
        <taxon>Desulfuromonadia</taxon>
        <taxon>Desulfuromonadales</taxon>
        <taxon>Geoalkalibacteraceae</taxon>
        <taxon>Geoalkalibacter</taxon>
    </lineage>
</organism>
<evidence type="ECO:0000313" key="3">
    <source>
        <dbReference type="Proteomes" id="UP001060414"/>
    </source>
</evidence>
<proteinExistence type="predicted"/>
<feature type="domain" description="Glycosyl transferase family 1" evidence="1">
    <location>
        <begin position="321"/>
        <end position="475"/>
    </location>
</feature>
<protein>
    <submittedName>
        <fullName evidence="2">Glycosyltransferase</fullName>
        <ecNumber evidence="2">2.4.-.-</ecNumber>
    </submittedName>
</protein>
<gene>
    <name evidence="2" type="ORF">L9S41_09065</name>
</gene>
<evidence type="ECO:0000313" key="2">
    <source>
        <dbReference type="EMBL" id="UWZ81531.1"/>
    </source>
</evidence>